<accession>A0A1E1K2L8</accession>
<gene>
    <name evidence="1" type="ORF">RAG0_02776</name>
</gene>
<keyword evidence="2" id="KW-1185">Reference proteome</keyword>
<evidence type="ECO:0000313" key="1">
    <source>
        <dbReference type="EMBL" id="CZS92365.1"/>
    </source>
</evidence>
<organism evidence="1 2">
    <name type="scientific">Rhynchosporium agropyri</name>
    <dbReference type="NCBI Taxonomy" id="914238"/>
    <lineage>
        <taxon>Eukaryota</taxon>
        <taxon>Fungi</taxon>
        <taxon>Dikarya</taxon>
        <taxon>Ascomycota</taxon>
        <taxon>Pezizomycotina</taxon>
        <taxon>Leotiomycetes</taxon>
        <taxon>Helotiales</taxon>
        <taxon>Ploettnerulaceae</taxon>
        <taxon>Rhynchosporium</taxon>
    </lineage>
</organism>
<dbReference type="OrthoDB" id="5068804at2759"/>
<sequence>MASTTFALVDARKSILDDGFLALHDSVVGGHVLDIQQKDFPFLSEYGLEFCKINFLDDTRIQSILESFLPWSGLGLCLKWNNDPGHNFSFRKGGTKAGLRVLLVQLWSVGSRVAYWGGSHLLSPPAVGAANGLWEVPSAALKRAGCKQTEITFEQGGLAILDARLAFEIKDGFSITSAFATEDELKKWAKMFLPRLPGLEAKVTDMGSIHPKIGVNFAFKDQEPK</sequence>
<reference evidence="2" key="1">
    <citation type="submission" date="2016-03" db="EMBL/GenBank/DDBJ databases">
        <authorList>
            <person name="Guldener U."/>
        </authorList>
    </citation>
    <scope>NUCLEOTIDE SEQUENCE [LARGE SCALE GENOMIC DNA]</scope>
    <source>
        <strain evidence="2">04CH-RAC-A.6.1</strain>
    </source>
</reference>
<dbReference type="AlphaFoldDB" id="A0A1E1K2L8"/>
<name>A0A1E1K2L8_9HELO</name>
<proteinExistence type="predicted"/>
<evidence type="ECO:0000313" key="2">
    <source>
        <dbReference type="Proteomes" id="UP000178912"/>
    </source>
</evidence>
<dbReference type="Proteomes" id="UP000178912">
    <property type="component" value="Unassembled WGS sequence"/>
</dbReference>
<dbReference type="EMBL" id="FJUX01000012">
    <property type="protein sequence ID" value="CZS92365.1"/>
    <property type="molecule type" value="Genomic_DNA"/>
</dbReference>
<protein>
    <submittedName>
        <fullName evidence="1">Uncharacterized protein</fullName>
    </submittedName>
</protein>